<sequence length="374" mass="40507">MVTRPRYYLVTCAGAPNYGDELITATWLRYLARHAPDADVVVDCVRPEYARAAMSVLHPRVTFTETLWMLCLAEADKEVPEAIAAVQAKVRAANRSAAVDVLAGSDVVHLVGGGLLNGLYPWATGLVAGVVAAAAESGGRSGVTGQGLCPQRPETLAPLRELMATLTVADVRDEPSARLLALDGVQATADDVFLEPAATHRADPDAPEVMVCAQSDIVPAFNGSTEAPKIVEFLLATMRLWRVPADRIGFVECFPGLDNQVHDLLKEHMPDVRFHPVAEILRDGLPLRPGQTWVSTRFHPHLVAAMAGVGGVAVSVRPDYYDVKHQSLIDQGSGWRLGTLHEIPQRPPAGGFARQTLERLRHKKMSVAETLYEL</sequence>
<feature type="domain" description="Polysaccharide pyruvyl transferase" evidence="1">
    <location>
        <begin position="17"/>
        <end position="196"/>
    </location>
</feature>
<proteinExistence type="predicted"/>
<keyword evidence="2" id="KW-0808">Transferase</keyword>
<name>A0A428Z523_KIBAR</name>
<dbReference type="OrthoDB" id="8444043at2"/>
<comment type="caution">
    <text evidence="2">The sequence shown here is derived from an EMBL/GenBank/DDBJ whole genome shotgun (WGS) entry which is preliminary data.</text>
</comment>
<dbReference type="InterPro" id="IPR007345">
    <property type="entry name" value="Polysacch_pyruvyl_Trfase"/>
</dbReference>
<protein>
    <submittedName>
        <fullName evidence="2">Polysaccharide pyruvyl transferase family protein</fullName>
    </submittedName>
</protein>
<dbReference type="GO" id="GO:0016740">
    <property type="term" value="F:transferase activity"/>
    <property type="evidence" value="ECO:0007669"/>
    <property type="project" value="UniProtKB-KW"/>
</dbReference>
<reference evidence="2 3" key="1">
    <citation type="submission" date="2018-05" db="EMBL/GenBank/DDBJ databases">
        <title>Evolution of GPA BGCs.</title>
        <authorList>
            <person name="Waglechner N."/>
            <person name="Wright G.D."/>
        </authorList>
    </citation>
    <scope>NUCLEOTIDE SEQUENCE [LARGE SCALE GENOMIC DNA]</scope>
    <source>
        <strain evidence="2 3">A82846</strain>
    </source>
</reference>
<dbReference type="Pfam" id="PF04230">
    <property type="entry name" value="PS_pyruv_trans"/>
    <property type="match status" value="1"/>
</dbReference>
<dbReference type="PANTHER" id="PTHR36836">
    <property type="entry name" value="COLANIC ACID BIOSYNTHESIS PROTEIN WCAK"/>
    <property type="match status" value="1"/>
</dbReference>
<organism evidence="2 3">
    <name type="scientific">Kibdelosporangium aridum</name>
    <dbReference type="NCBI Taxonomy" id="2030"/>
    <lineage>
        <taxon>Bacteria</taxon>
        <taxon>Bacillati</taxon>
        <taxon>Actinomycetota</taxon>
        <taxon>Actinomycetes</taxon>
        <taxon>Pseudonocardiales</taxon>
        <taxon>Pseudonocardiaceae</taxon>
        <taxon>Kibdelosporangium</taxon>
    </lineage>
</organism>
<dbReference type="AlphaFoldDB" id="A0A428Z523"/>
<evidence type="ECO:0000259" key="1">
    <source>
        <dbReference type="Pfam" id="PF04230"/>
    </source>
</evidence>
<dbReference type="EMBL" id="QHKI01000024">
    <property type="protein sequence ID" value="RSM81927.1"/>
    <property type="molecule type" value="Genomic_DNA"/>
</dbReference>
<accession>A0A428Z523</accession>
<evidence type="ECO:0000313" key="2">
    <source>
        <dbReference type="EMBL" id="RSM81927.1"/>
    </source>
</evidence>
<dbReference type="PANTHER" id="PTHR36836:SF1">
    <property type="entry name" value="COLANIC ACID BIOSYNTHESIS PROTEIN WCAK"/>
    <property type="match status" value="1"/>
</dbReference>
<dbReference type="Proteomes" id="UP000287547">
    <property type="component" value="Unassembled WGS sequence"/>
</dbReference>
<evidence type="ECO:0000313" key="3">
    <source>
        <dbReference type="Proteomes" id="UP000287547"/>
    </source>
</evidence>
<gene>
    <name evidence="2" type="ORF">DMH04_26635</name>
</gene>